<name>A0ABT7FLC2_9RHOB</name>
<dbReference type="PANTHER" id="PTHR35984">
    <property type="entry name" value="PERIPLASMIC SERINE PROTEASE"/>
    <property type="match status" value="1"/>
</dbReference>
<protein>
    <recommendedName>
        <fullName evidence="4">Serine dehydrogenase proteinase</fullName>
    </recommendedName>
</protein>
<dbReference type="SUPFAM" id="SSF52096">
    <property type="entry name" value="ClpP/crotonase"/>
    <property type="match status" value="1"/>
</dbReference>
<dbReference type="EMBL" id="JASNJE010000078">
    <property type="protein sequence ID" value="MDK3075954.1"/>
    <property type="molecule type" value="Genomic_DNA"/>
</dbReference>
<evidence type="ECO:0000313" key="3">
    <source>
        <dbReference type="Proteomes" id="UP001227126"/>
    </source>
</evidence>
<dbReference type="Proteomes" id="UP001227126">
    <property type="component" value="Unassembled WGS sequence"/>
</dbReference>
<comment type="caution">
    <text evidence="2">The sequence shown here is derived from an EMBL/GenBank/DDBJ whole genome shotgun (WGS) entry which is preliminary data.</text>
</comment>
<dbReference type="RefSeq" id="WP_284487860.1">
    <property type="nucleotide sequence ID" value="NZ_JASNJE010000078.1"/>
</dbReference>
<feature type="region of interest" description="Disordered" evidence="1">
    <location>
        <begin position="280"/>
        <end position="333"/>
    </location>
</feature>
<evidence type="ECO:0000313" key="2">
    <source>
        <dbReference type="EMBL" id="MDK3075954.1"/>
    </source>
</evidence>
<dbReference type="InterPro" id="IPR002825">
    <property type="entry name" value="Pept_S49_ser-pept_pro"/>
</dbReference>
<organism evidence="2 3">
    <name type="scientific">Sedimentitalea xiamensis</name>
    <dbReference type="NCBI Taxonomy" id="3050037"/>
    <lineage>
        <taxon>Bacteria</taxon>
        <taxon>Pseudomonadati</taxon>
        <taxon>Pseudomonadota</taxon>
        <taxon>Alphaproteobacteria</taxon>
        <taxon>Rhodobacterales</taxon>
        <taxon>Paracoccaceae</taxon>
        <taxon>Sedimentitalea</taxon>
    </lineage>
</organism>
<sequence>MTTNELAKRIAEHYNADIYLYYGPMFYPDDRAFVEAVRQNKKRKNALLILDTPGGSAEVAYRVGRAVQRAYRTKSNEPDCGQFYIYVDDLCKSAGTILSLAADRIIMSQFGELGPIDVQLRKDDEIGERTSGLTPHQALETLQVESGSHFQRFFRQLRFGSELGFSTKLSADIAAQMAVGLMGSVYSQIDPSRLGEVERHVRVSSEYGARLATRNVKPNTIARLAASYPSHEFVIDRTEARQLFENIDRPTDDLEEIAESLASVKTSIIKSGDSVVLCLSGEDQEDDQSDRNEDGSPEGPAESSGQHSEGTKRANGSVRPKSAKAGKDTRKAD</sequence>
<gene>
    <name evidence="2" type="ORF">QO034_23195</name>
</gene>
<proteinExistence type="predicted"/>
<reference evidence="2 3" key="1">
    <citation type="submission" date="2023-05" db="EMBL/GenBank/DDBJ databases">
        <title>Sedimentitalea sp. nov. JM2-8.</title>
        <authorList>
            <person name="Huang J."/>
        </authorList>
    </citation>
    <scope>NUCLEOTIDE SEQUENCE [LARGE SCALE GENOMIC DNA]</scope>
    <source>
        <strain evidence="2 3">JM2-8</strain>
    </source>
</reference>
<evidence type="ECO:0000256" key="1">
    <source>
        <dbReference type="SAM" id="MobiDB-lite"/>
    </source>
</evidence>
<dbReference type="PANTHER" id="PTHR35984:SF1">
    <property type="entry name" value="PERIPLASMIC SERINE PROTEASE"/>
    <property type="match status" value="1"/>
</dbReference>
<accession>A0ABT7FLC2</accession>
<evidence type="ECO:0008006" key="4">
    <source>
        <dbReference type="Google" id="ProtNLM"/>
    </source>
</evidence>
<dbReference type="Gene3D" id="3.90.226.10">
    <property type="entry name" value="2-enoyl-CoA Hydratase, Chain A, domain 1"/>
    <property type="match status" value="1"/>
</dbReference>
<keyword evidence="3" id="KW-1185">Reference proteome</keyword>
<dbReference type="InterPro" id="IPR029045">
    <property type="entry name" value="ClpP/crotonase-like_dom_sf"/>
</dbReference>